<reference evidence="3" key="2">
    <citation type="journal article" date="2021" name="PeerJ">
        <title>Extensive microbial diversity within the chicken gut microbiome revealed by metagenomics and culture.</title>
        <authorList>
            <person name="Gilroy R."/>
            <person name="Ravi A."/>
            <person name="Getino M."/>
            <person name="Pursley I."/>
            <person name="Horton D.L."/>
            <person name="Alikhan N.F."/>
            <person name="Baker D."/>
            <person name="Gharbi K."/>
            <person name="Hall N."/>
            <person name="Watson M."/>
            <person name="Adriaenssens E.M."/>
            <person name="Foster-Nyarko E."/>
            <person name="Jarju S."/>
            <person name="Secka A."/>
            <person name="Antonio M."/>
            <person name="Oren A."/>
            <person name="Chaudhuri R.R."/>
            <person name="La Ragione R."/>
            <person name="Hildebrand F."/>
            <person name="Pallen M.J."/>
        </authorList>
    </citation>
    <scope>NUCLEOTIDE SEQUENCE</scope>
    <source>
        <strain evidence="3">9366</strain>
    </source>
</reference>
<proteinExistence type="predicted"/>
<organism evidence="3 4">
    <name type="scientific">Candidatus Caccalectryoclostridium excrementigallinarum</name>
    <dbReference type="NCBI Taxonomy" id="2840710"/>
    <lineage>
        <taxon>Bacteria</taxon>
        <taxon>Bacillati</taxon>
        <taxon>Bacillota</taxon>
        <taxon>Clostridia</taxon>
        <taxon>Christensenellales</taxon>
        <taxon>Christensenellaceae</taxon>
        <taxon>Christensenellaceae incertae sedis</taxon>
        <taxon>Candidatus Caccalectryoclostridium</taxon>
    </lineage>
</organism>
<evidence type="ECO:0000313" key="4">
    <source>
        <dbReference type="Proteomes" id="UP000824145"/>
    </source>
</evidence>
<reference evidence="3" key="1">
    <citation type="submission" date="2020-10" db="EMBL/GenBank/DDBJ databases">
        <authorList>
            <person name="Gilroy R."/>
        </authorList>
    </citation>
    <scope>NUCLEOTIDE SEQUENCE</scope>
    <source>
        <strain evidence="3">9366</strain>
    </source>
</reference>
<sequence length="77" mass="7758">MTAIEIIVIVAAALFVAAVAGISLWRKKRGKGGCSACGGCCPGCAHAQKGCGSCHGEKQSGEKGAEGSREIKHSSIQ</sequence>
<name>A0A9D1SKL1_9FIRM</name>
<keyword evidence="2" id="KW-1133">Transmembrane helix</keyword>
<feature type="region of interest" description="Disordered" evidence="1">
    <location>
        <begin position="55"/>
        <end position="77"/>
    </location>
</feature>
<keyword evidence="2" id="KW-0812">Transmembrane</keyword>
<comment type="caution">
    <text evidence="3">The sequence shown here is derived from an EMBL/GenBank/DDBJ whole genome shotgun (WGS) entry which is preliminary data.</text>
</comment>
<evidence type="ECO:0000313" key="3">
    <source>
        <dbReference type="EMBL" id="HIU63098.1"/>
    </source>
</evidence>
<dbReference type="AlphaFoldDB" id="A0A9D1SKL1"/>
<gene>
    <name evidence="3" type="ORF">IAB07_04980</name>
</gene>
<evidence type="ECO:0000256" key="2">
    <source>
        <dbReference type="SAM" id="Phobius"/>
    </source>
</evidence>
<keyword evidence="2" id="KW-0472">Membrane</keyword>
<evidence type="ECO:0008006" key="5">
    <source>
        <dbReference type="Google" id="ProtNLM"/>
    </source>
</evidence>
<evidence type="ECO:0000256" key="1">
    <source>
        <dbReference type="SAM" id="MobiDB-lite"/>
    </source>
</evidence>
<feature type="transmembrane region" description="Helical" evidence="2">
    <location>
        <begin position="6"/>
        <end position="25"/>
    </location>
</feature>
<dbReference type="EMBL" id="DVNJ01000029">
    <property type="protein sequence ID" value="HIU63098.1"/>
    <property type="molecule type" value="Genomic_DNA"/>
</dbReference>
<dbReference type="Proteomes" id="UP000824145">
    <property type="component" value="Unassembled WGS sequence"/>
</dbReference>
<accession>A0A9D1SKL1</accession>
<protein>
    <recommendedName>
        <fullName evidence="5">FeoB-associated Cys-rich membrane protein</fullName>
    </recommendedName>
</protein>